<dbReference type="PANTHER" id="PTHR17388:SF2">
    <property type="entry name" value="SECRETOGRANIN-3"/>
    <property type="match status" value="1"/>
</dbReference>
<dbReference type="EMBL" id="JAFDVH010000007">
    <property type="protein sequence ID" value="KAG7473862.1"/>
    <property type="molecule type" value="Genomic_DNA"/>
</dbReference>
<evidence type="ECO:0000256" key="7">
    <source>
        <dbReference type="ARBA" id="ARBA00023136"/>
    </source>
</evidence>
<feature type="compositionally biased region" description="Basic and acidic residues" evidence="10">
    <location>
        <begin position="56"/>
        <end position="69"/>
    </location>
</feature>
<dbReference type="AlphaFoldDB" id="A0A9D3Q2N6"/>
<dbReference type="PANTHER" id="PTHR17388">
    <property type="entry name" value="SECRETOGRANIN III"/>
    <property type="match status" value="1"/>
</dbReference>
<feature type="signal peptide" evidence="11">
    <location>
        <begin position="1"/>
        <end position="24"/>
    </location>
</feature>
<evidence type="ECO:0000256" key="9">
    <source>
        <dbReference type="ARBA" id="ARBA00033446"/>
    </source>
</evidence>
<proteinExistence type="predicted"/>
<accession>A0A9D3Q2N6</accession>
<evidence type="ECO:0000256" key="8">
    <source>
        <dbReference type="ARBA" id="ARBA00023329"/>
    </source>
</evidence>
<evidence type="ECO:0000256" key="11">
    <source>
        <dbReference type="SAM" id="SignalP"/>
    </source>
</evidence>
<evidence type="ECO:0000256" key="3">
    <source>
        <dbReference type="ARBA" id="ARBA00013655"/>
    </source>
</evidence>
<dbReference type="OrthoDB" id="9941750at2759"/>
<dbReference type="GO" id="GO:0030658">
    <property type="term" value="C:transport vesicle membrane"/>
    <property type="evidence" value="ECO:0007669"/>
    <property type="project" value="UniProtKB-SubCell"/>
</dbReference>
<evidence type="ECO:0000256" key="2">
    <source>
        <dbReference type="ARBA" id="ARBA00004613"/>
    </source>
</evidence>
<comment type="subcellular location">
    <subcellularLocation>
        <location evidence="1">Cytoplasmic vesicle</location>
        <location evidence="1">Secretory vesicle membrane</location>
        <topology evidence="1">Peripheral membrane protein</topology>
    </subcellularLocation>
    <subcellularLocation>
        <location evidence="2">Secreted</location>
    </subcellularLocation>
</comment>
<evidence type="ECO:0000256" key="10">
    <source>
        <dbReference type="SAM" id="MobiDB-lite"/>
    </source>
</evidence>
<evidence type="ECO:0000256" key="6">
    <source>
        <dbReference type="ARBA" id="ARBA00022729"/>
    </source>
</evidence>
<dbReference type="Proteomes" id="UP001046870">
    <property type="component" value="Chromosome 7"/>
</dbReference>
<feature type="region of interest" description="Disordered" evidence="10">
    <location>
        <begin position="53"/>
        <end position="79"/>
    </location>
</feature>
<dbReference type="GO" id="GO:0033366">
    <property type="term" value="P:protein localization to secretory granule"/>
    <property type="evidence" value="ECO:0007669"/>
    <property type="project" value="TreeGrafter"/>
</dbReference>
<feature type="compositionally biased region" description="Basic and acidic residues" evidence="10">
    <location>
        <begin position="127"/>
        <end position="140"/>
    </location>
</feature>
<protein>
    <recommendedName>
        <fullName evidence="3">Secretogranin-3</fullName>
    </recommendedName>
    <alternativeName>
        <fullName evidence="9">Secretogranin III</fullName>
    </alternativeName>
</protein>
<evidence type="ECO:0000256" key="1">
    <source>
        <dbReference type="ARBA" id="ARBA00004268"/>
    </source>
</evidence>
<dbReference type="Pfam" id="PF15467">
    <property type="entry name" value="SGIII"/>
    <property type="match status" value="1"/>
</dbReference>
<name>A0A9D3Q2N6_MEGAT</name>
<organism evidence="12 13">
    <name type="scientific">Megalops atlanticus</name>
    <name type="common">Tarpon</name>
    <name type="synonym">Clupea gigantea</name>
    <dbReference type="NCBI Taxonomy" id="7932"/>
    <lineage>
        <taxon>Eukaryota</taxon>
        <taxon>Metazoa</taxon>
        <taxon>Chordata</taxon>
        <taxon>Craniata</taxon>
        <taxon>Vertebrata</taxon>
        <taxon>Euteleostomi</taxon>
        <taxon>Actinopterygii</taxon>
        <taxon>Neopterygii</taxon>
        <taxon>Teleostei</taxon>
        <taxon>Elopiformes</taxon>
        <taxon>Megalopidae</taxon>
        <taxon>Megalops</taxon>
    </lineage>
</organism>
<keyword evidence="6 11" id="KW-0732">Signal</keyword>
<reference evidence="12" key="1">
    <citation type="submission" date="2021-01" db="EMBL/GenBank/DDBJ databases">
        <authorList>
            <person name="Zahm M."/>
            <person name="Roques C."/>
            <person name="Cabau C."/>
            <person name="Klopp C."/>
            <person name="Donnadieu C."/>
            <person name="Jouanno E."/>
            <person name="Lampietro C."/>
            <person name="Louis A."/>
            <person name="Herpin A."/>
            <person name="Echchiki A."/>
            <person name="Berthelot C."/>
            <person name="Parey E."/>
            <person name="Roest-Crollius H."/>
            <person name="Braasch I."/>
            <person name="Postlethwait J."/>
            <person name="Bobe J."/>
            <person name="Montfort J."/>
            <person name="Bouchez O."/>
            <person name="Begum T."/>
            <person name="Mejri S."/>
            <person name="Adams A."/>
            <person name="Chen W.-J."/>
            <person name="Guiguen Y."/>
        </authorList>
    </citation>
    <scope>NUCLEOTIDE SEQUENCE</scope>
    <source>
        <strain evidence="12">YG-15Mar2019-1</strain>
        <tissue evidence="12">Brain</tissue>
    </source>
</reference>
<dbReference type="GO" id="GO:0030667">
    <property type="term" value="C:secretory granule membrane"/>
    <property type="evidence" value="ECO:0007669"/>
    <property type="project" value="TreeGrafter"/>
</dbReference>
<keyword evidence="7" id="KW-0472">Membrane</keyword>
<evidence type="ECO:0000256" key="5">
    <source>
        <dbReference type="ARBA" id="ARBA00022685"/>
    </source>
</evidence>
<comment type="caution">
    <text evidence="12">The sequence shown here is derived from an EMBL/GenBank/DDBJ whole genome shotgun (WGS) entry which is preliminary data.</text>
</comment>
<dbReference type="InterPro" id="IPR026197">
    <property type="entry name" value="SCG3"/>
</dbReference>
<sequence length="478" mass="54068">MAPRSIGFFIFVHIVALNLYQIPAFPTPEATDTATVYNRQLSEERPLQEQIAEADSVTKKEPIASKQESELPELNMEPDNDDFRLLKSLAERSQGTNNETINVEKLDVQSVADDTDSTKNRRLAEDYDSTKSGDEYKYPDGPESFRQVDGTPLTAEDIVQKIAAKIYEEDDRGVFDRIVSKLLKLGLITDSQADTLEYEVAEALQELITKNARDNEVDDLGTDYPAPRGNAGQREQNPDANMELVENPSRKYKMEQAVVAGNDTVDRAWVTPSEESHRGEQSPEDGLQDLQYFPNFYSLLKSLNSEKDAEERETLITIMKTLIDFVKMMVKYGTITPEEGVAYLEHLDAMIAIQTKNKLGKSLETVDFKLALGKTSDEVDNTKDEAAKMQKVYESLKDTTKSDQAVTETGDNGKSNTYLEAIRKNIEWLKKHNKDGNKEEYDLSKLRDFMHQQVDSYIDRGILPKDEGEVIKRIYGSL</sequence>
<evidence type="ECO:0000256" key="4">
    <source>
        <dbReference type="ARBA" id="ARBA00022525"/>
    </source>
</evidence>
<keyword evidence="4" id="KW-0964">Secreted</keyword>
<feature type="region of interest" description="Disordered" evidence="10">
    <location>
        <begin position="127"/>
        <end position="149"/>
    </location>
</feature>
<evidence type="ECO:0000313" key="12">
    <source>
        <dbReference type="EMBL" id="KAG7473862.1"/>
    </source>
</evidence>
<gene>
    <name evidence="12" type="ORF">MATL_G00100500</name>
</gene>
<keyword evidence="5" id="KW-0165">Cleavage on pair of basic residues</keyword>
<keyword evidence="13" id="KW-1185">Reference proteome</keyword>
<evidence type="ECO:0000313" key="13">
    <source>
        <dbReference type="Proteomes" id="UP001046870"/>
    </source>
</evidence>
<feature type="chain" id="PRO_5038461854" description="Secretogranin-3" evidence="11">
    <location>
        <begin position="25"/>
        <end position="478"/>
    </location>
</feature>
<keyword evidence="8" id="KW-0968">Cytoplasmic vesicle</keyword>
<dbReference type="GO" id="GO:0005576">
    <property type="term" value="C:extracellular region"/>
    <property type="evidence" value="ECO:0007669"/>
    <property type="project" value="UniProtKB-SubCell"/>
</dbReference>